<dbReference type="RefSeq" id="WP_352064092.1">
    <property type="nucleotide sequence ID" value="NZ_JBEPAZ010000017.1"/>
</dbReference>
<gene>
    <name evidence="2" type="ORF">ABT272_20870</name>
</gene>
<organism evidence="2 3">
    <name type="scientific">Streptomyces sp. 900105245</name>
    <dbReference type="NCBI Taxonomy" id="3154379"/>
    <lineage>
        <taxon>Bacteria</taxon>
        <taxon>Bacillati</taxon>
        <taxon>Actinomycetota</taxon>
        <taxon>Actinomycetes</taxon>
        <taxon>Kitasatosporales</taxon>
        <taxon>Streptomycetaceae</taxon>
        <taxon>Streptomyces</taxon>
    </lineage>
</organism>
<evidence type="ECO:0000313" key="2">
    <source>
        <dbReference type="EMBL" id="MER6430175.1"/>
    </source>
</evidence>
<dbReference type="InterPro" id="IPR036388">
    <property type="entry name" value="WH-like_DNA-bd_sf"/>
</dbReference>
<reference evidence="2 3" key="1">
    <citation type="submission" date="2024-06" db="EMBL/GenBank/DDBJ databases">
        <title>The Natural Products Discovery Center: Release of the First 8490 Sequenced Strains for Exploring Actinobacteria Biosynthetic Diversity.</title>
        <authorList>
            <person name="Kalkreuter E."/>
            <person name="Kautsar S.A."/>
            <person name="Yang D."/>
            <person name="Bader C.D."/>
            <person name="Teijaro C.N."/>
            <person name="Fluegel L."/>
            <person name="Davis C.M."/>
            <person name="Simpson J.R."/>
            <person name="Lauterbach L."/>
            <person name="Steele A.D."/>
            <person name="Gui C."/>
            <person name="Meng S."/>
            <person name="Li G."/>
            <person name="Viehrig K."/>
            <person name="Ye F."/>
            <person name="Su P."/>
            <person name="Kiefer A.F."/>
            <person name="Nichols A."/>
            <person name="Cepeda A.J."/>
            <person name="Yan W."/>
            <person name="Fan B."/>
            <person name="Jiang Y."/>
            <person name="Adhikari A."/>
            <person name="Zheng C.-J."/>
            <person name="Schuster L."/>
            <person name="Cowan T.M."/>
            <person name="Smanski M.J."/>
            <person name="Chevrette M.G."/>
            <person name="De Carvalho L.P.S."/>
            <person name="Shen B."/>
        </authorList>
    </citation>
    <scope>NUCLEOTIDE SEQUENCE [LARGE SCALE GENOMIC DNA]</scope>
    <source>
        <strain evidence="2 3">NPDC001166</strain>
    </source>
</reference>
<dbReference type="InterPro" id="IPR036390">
    <property type="entry name" value="WH_DNA-bd_sf"/>
</dbReference>
<dbReference type="EMBL" id="JBEPAZ010000017">
    <property type="protein sequence ID" value="MER6430175.1"/>
    <property type="molecule type" value="Genomic_DNA"/>
</dbReference>
<name>A0ABV1U9A8_9ACTN</name>
<evidence type="ECO:0000256" key="1">
    <source>
        <dbReference type="SAM" id="MobiDB-lite"/>
    </source>
</evidence>
<proteinExistence type="predicted"/>
<dbReference type="SUPFAM" id="SSF46785">
    <property type="entry name" value="Winged helix' DNA-binding domain"/>
    <property type="match status" value="1"/>
</dbReference>
<feature type="region of interest" description="Disordered" evidence="1">
    <location>
        <begin position="62"/>
        <end position="87"/>
    </location>
</feature>
<comment type="caution">
    <text evidence="2">The sequence shown here is derived from an EMBL/GenBank/DDBJ whole genome shotgun (WGS) entry which is preliminary data.</text>
</comment>
<dbReference type="Gene3D" id="1.10.10.10">
    <property type="entry name" value="Winged helix-like DNA-binding domain superfamily/Winged helix DNA-binding domain"/>
    <property type="match status" value="1"/>
</dbReference>
<dbReference type="Pfam" id="PF11625">
    <property type="entry name" value="DUF3253"/>
    <property type="match status" value="1"/>
</dbReference>
<sequence>MPDGGRSLEDAILDLIDRRAPGASVCPSDVARAVHRGEDEGWRELMEPVRRAAARLAADGRVEVTQHGSPVDPAEARGPVRIRRPAR</sequence>
<accession>A0ABV1U9A8</accession>
<protein>
    <submittedName>
        <fullName evidence="2">DUF3253 domain-containing protein</fullName>
    </submittedName>
</protein>
<evidence type="ECO:0000313" key="3">
    <source>
        <dbReference type="Proteomes" id="UP001470023"/>
    </source>
</evidence>
<dbReference type="InterPro" id="IPR021660">
    <property type="entry name" value="DUF3253"/>
</dbReference>
<dbReference type="Proteomes" id="UP001470023">
    <property type="component" value="Unassembled WGS sequence"/>
</dbReference>
<keyword evidence="3" id="KW-1185">Reference proteome</keyword>